<dbReference type="EMBL" id="JALKHS010000010">
    <property type="protein sequence ID" value="MCK0532591.1"/>
    <property type="molecule type" value="Genomic_DNA"/>
</dbReference>
<dbReference type="InterPro" id="IPR050237">
    <property type="entry name" value="ATP-dep_AMP-bd_enzyme"/>
</dbReference>
<accession>A0ABT0DZQ1</accession>
<keyword evidence="3" id="KW-0436">Ligase</keyword>
<dbReference type="PROSITE" id="PS00455">
    <property type="entry name" value="AMP_BINDING"/>
    <property type="match status" value="1"/>
</dbReference>
<gene>
    <name evidence="3" type="ORF">MU848_13455</name>
</gene>
<dbReference type="PANTHER" id="PTHR43767">
    <property type="entry name" value="LONG-CHAIN-FATTY-ACID--COA LIGASE"/>
    <property type="match status" value="1"/>
</dbReference>
<dbReference type="InterPro" id="IPR025110">
    <property type="entry name" value="AMP-bd_C"/>
</dbReference>
<feature type="domain" description="AMP-binding enzyme C-terminal" evidence="2">
    <location>
        <begin position="405"/>
        <end position="479"/>
    </location>
</feature>
<dbReference type="InterPro" id="IPR000873">
    <property type="entry name" value="AMP-dep_synth/lig_dom"/>
</dbReference>
<comment type="caution">
    <text evidence="3">The sequence shown here is derived from an EMBL/GenBank/DDBJ whole genome shotgun (WGS) entry which is preliminary data.</text>
</comment>
<dbReference type="Pfam" id="PF00501">
    <property type="entry name" value="AMP-binding"/>
    <property type="match status" value="1"/>
</dbReference>
<dbReference type="RefSeq" id="WP_247233205.1">
    <property type="nucleotide sequence ID" value="NZ_JALKHS010000010.1"/>
</dbReference>
<reference evidence="3 4" key="1">
    <citation type="submission" date="2022-04" db="EMBL/GenBank/DDBJ databases">
        <authorList>
            <person name="Huq M.A."/>
        </authorList>
    </citation>
    <scope>NUCLEOTIDE SEQUENCE [LARGE SCALE GENOMIC DNA]</scope>
    <source>
        <strain evidence="3 4">MAH-33</strain>
    </source>
</reference>
<evidence type="ECO:0000259" key="2">
    <source>
        <dbReference type="Pfam" id="PF13193"/>
    </source>
</evidence>
<dbReference type="SUPFAM" id="SSF56801">
    <property type="entry name" value="Acetyl-CoA synthetase-like"/>
    <property type="match status" value="1"/>
</dbReference>
<dbReference type="Proteomes" id="UP001203512">
    <property type="component" value="Unassembled WGS sequence"/>
</dbReference>
<evidence type="ECO:0000259" key="1">
    <source>
        <dbReference type="Pfam" id="PF00501"/>
    </source>
</evidence>
<name>A0ABT0DZQ1_9SPHN</name>
<proteinExistence type="predicted"/>
<dbReference type="InterPro" id="IPR042099">
    <property type="entry name" value="ANL_N_sf"/>
</dbReference>
<dbReference type="Gene3D" id="3.40.50.12780">
    <property type="entry name" value="N-terminal domain of ligase-like"/>
    <property type="match status" value="1"/>
</dbReference>
<dbReference type="GO" id="GO:0016874">
    <property type="term" value="F:ligase activity"/>
    <property type="evidence" value="ECO:0007669"/>
    <property type="project" value="UniProtKB-KW"/>
</dbReference>
<dbReference type="Pfam" id="PF13193">
    <property type="entry name" value="AMP-binding_C"/>
    <property type="match status" value="1"/>
</dbReference>
<dbReference type="InterPro" id="IPR045851">
    <property type="entry name" value="AMP-bd_C_sf"/>
</dbReference>
<keyword evidence="4" id="KW-1185">Reference proteome</keyword>
<sequence>MRKPERLWDSLYHWAEHGFDRTAVRHGSRLLTFAQLTKEAECRAQWLMDLGVAAGDRVIVVGYNSIDWVVAYLGIMRLGAIAVLVNNRISPKQMADCASLLEAKLALADIKHQYMFGIADVPLHVLEAWERPPRLSLPALPAADDPAVISFTSGTTGLPKGAVLSARAIVEASATYQRFLNTGPDDNTIVLSPLFHNTGFIDQLGHMLIVGGETVLVSEFHRKDAIEAFRLSPSTFVTAVPSVLRMLMLMDESDLIFGPARLVVFGGSPMPPAWSRELDDRWPHLELVHGYGLTEFGSACTFLPPALIHNHGASVGFPAPGVRMRLVDDQDRDVPTGAVGEIWVAGPTRMLGYWRCPAETARKTRGEWLRTGDLGKMDQNGLLYLSGRVDDIINRGGEKILPSHVECLLSECRGVANCTIVGMPDPVLNQVPVAVVECREGQEFSCNDAVAHLTANLPCYAVPKNYVIVDRLPRMASGKIDRTAALALAIARSGQ</sequence>
<organism evidence="3 4">
    <name type="scientific">Sphingobium agri</name>
    <dbReference type="NCBI Taxonomy" id="2933566"/>
    <lineage>
        <taxon>Bacteria</taxon>
        <taxon>Pseudomonadati</taxon>
        <taxon>Pseudomonadota</taxon>
        <taxon>Alphaproteobacteria</taxon>
        <taxon>Sphingomonadales</taxon>
        <taxon>Sphingomonadaceae</taxon>
        <taxon>Sphingobium</taxon>
    </lineage>
</organism>
<feature type="domain" description="AMP-dependent synthetase/ligase" evidence="1">
    <location>
        <begin position="14"/>
        <end position="354"/>
    </location>
</feature>
<dbReference type="PANTHER" id="PTHR43767:SF1">
    <property type="entry name" value="NONRIBOSOMAL PEPTIDE SYNTHASE PES1 (EUROFUNG)-RELATED"/>
    <property type="match status" value="1"/>
</dbReference>
<evidence type="ECO:0000313" key="4">
    <source>
        <dbReference type="Proteomes" id="UP001203512"/>
    </source>
</evidence>
<evidence type="ECO:0000313" key="3">
    <source>
        <dbReference type="EMBL" id="MCK0532591.1"/>
    </source>
</evidence>
<dbReference type="InterPro" id="IPR020845">
    <property type="entry name" value="AMP-binding_CS"/>
</dbReference>
<protein>
    <submittedName>
        <fullName evidence="3">Acyl--CoA ligase</fullName>
    </submittedName>
</protein>
<dbReference type="Gene3D" id="3.30.300.30">
    <property type="match status" value="1"/>
</dbReference>